<reference evidence="1" key="1">
    <citation type="journal article" date="2021" name="mSystems">
        <title>Bacteria and Archaea Synergistically Convert Glycine Betaine to Biogenic Methane in the Formosa Cold Seep of the South China Sea.</title>
        <authorList>
            <person name="Li L."/>
            <person name="Zhang W."/>
            <person name="Zhang S."/>
            <person name="Song L."/>
            <person name="Sun Q."/>
            <person name="Zhang H."/>
            <person name="Xiang H."/>
            <person name="Dong X."/>
        </authorList>
    </citation>
    <scope>NUCLEOTIDE SEQUENCE</scope>
    <source>
        <strain evidence="1">ZWT</strain>
    </source>
</reference>
<dbReference type="AlphaFoldDB" id="A0A9J6P7G3"/>
<sequence length="88" mass="10163">MKKNNKKELIALGLLGVASLALGAYLSKKENREKIKSEFSKTNEVFKNKLDEIDYKYNIIPCNEVYQWNSDEDKINVTIHKEAKAIDE</sequence>
<comment type="caution">
    <text evidence="1">The sequence shown here is derived from an EMBL/GenBank/DDBJ whole genome shotgun (WGS) entry which is preliminary data.</text>
</comment>
<accession>A0A9J6P7G3</accession>
<keyword evidence="2" id="KW-1185">Reference proteome</keyword>
<reference evidence="1" key="2">
    <citation type="submission" date="2021-04" db="EMBL/GenBank/DDBJ databases">
        <authorList>
            <person name="Dong X."/>
        </authorList>
    </citation>
    <scope>NUCLEOTIDE SEQUENCE</scope>
    <source>
        <strain evidence="1">ZWT</strain>
    </source>
</reference>
<dbReference type="EMBL" id="JAGSOJ010000004">
    <property type="protein sequence ID" value="MCM1991913.1"/>
    <property type="molecule type" value="Genomic_DNA"/>
</dbReference>
<gene>
    <name evidence="1" type="ORF">KDK92_19405</name>
</gene>
<proteinExistence type="predicted"/>
<dbReference type="RefSeq" id="WP_250861047.1">
    <property type="nucleotide sequence ID" value="NZ_JAGSOJ010000004.1"/>
</dbReference>
<name>A0A9J6P7G3_9CLOT</name>
<evidence type="ECO:0000313" key="1">
    <source>
        <dbReference type="EMBL" id="MCM1991913.1"/>
    </source>
</evidence>
<organism evidence="1 2">
    <name type="scientific">Oceanirhabdus seepicola</name>
    <dbReference type="NCBI Taxonomy" id="2828781"/>
    <lineage>
        <taxon>Bacteria</taxon>
        <taxon>Bacillati</taxon>
        <taxon>Bacillota</taxon>
        <taxon>Clostridia</taxon>
        <taxon>Eubacteriales</taxon>
        <taxon>Clostridiaceae</taxon>
        <taxon>Oceanirhabdus</taxon>
    </lineage>
</organism>
<protein>
    <submittedName>
        <fullName evidence="1">Uncharacterized protein</fullName>
    </submittedName>
</protein>
<dbReference type="Proteomes" id="UP001056429">
    <property type="component" value="Unassembled WGS sequence"/>
</dbReference>
<evidence type="ECO:0000313" key="2">
    <source>
        <dbReference type="Proteomes" id="UP001056429"/>
    </source>
</evidence>